<evidence type="ECO:0000256" key="5">
    <source>
        <dbReference type="ARBA" id="ARBA00023136"/>
    </source>
</evidence>
<feature type="region of interest" description="Disordered" evidence="6">
    <location>
        <begin position="1"/>
        <end position="30"/>
    </location>
</feature>
<evidence type="ECO:0000256" key="2">
    <source>
        <dbReference type="ARBA" id="ARBA00004421"/>
    </source>
</evidence>
<comment type="subcellular location">
    <subcellularLocation>
        <location evidence="2">Peroxisome membrane</location>
        <topology evidence="2">Peripheral membrane protein</topology>
    </subcellularLocation>
</comment>
<dbReference type="eggNOG" id="ENOG502S7ZC">
    <property type="taxonomic scope" value="Eukaryota"/>
</dbReference>
<dbReference type="KEGG" id="pbn:PADG_06467"/>
<dbReference type="GO" id="GO:0005780">
    <property type="term" value="C:extrinsic component of intraperoxisomal membrane"/>
    <property type="evidence" value="ECO:0007669"/>
    <property type="project" value="InterPro"/>
</dbReference>
<protein>
    <recommendedName>
        <fullName evidence="4">Inheritance of peroxisomes protein 1</fullName>
    </recommendedName>
</protein>
<dbReference type="Pfam" id="PF12634">
    <property type="entry name" value="Inp1"/>
    <property type="match status" value="1"/>
</dbReference>
<feature type="compositionally biased region" description="Basic and acidic residues" evidence="6">
    <location>
        <begin position="535"/>
        <end position="545"/>
    </location>
</feature>
<feature type="region of interest" description="Disordered" evidence="6">
    <location>
        <begin position="294"/>
        <end position="447"/>
    </location>
</feature>
<evidence type="ECO:0000256" key="4">
    <source>
        <dbReference type="ARBA" id="ARBA00021397"/>
    </source>
</evidence>
<dbReference type="VEuPathDB" id="FungiDB:PADG_06467"/>
<comment type="similarity">
    <text evidence="3">Belongs to the INP1 family.</text>
</comment>
<dbReference type="EMBL" id="KN275964">
    <property type="protein sequence ID" value="EEH50388.2"/>
    <property type="molecule type" value="Genomic_DNA"/>
</dbReference>
<dbReference type="OMA" id="RYEITPC"/>
<dbReference type="STRING" id="502780.C1GGN0"/>
<evidence type="ECO:0000256" key="1">
    <source>
        <dbReference type="ARBA" id="ARBA00003594"/>
    </source>
</evidence>
<reference evidence="7 8" key="1">
    <citation type="journal article" date="2011" name="PLoS Genet.">
        <title>Comparative genomic analysis of human fungal pathogens causing paracoccidioidomycosis.</title>
        <authorList>
            <person name="Desjardins C.A."/>
            <person name="Champion M.D."/>
            <person name="Holder J.W."/>
            <person name="Muszewska A."/>
            <person name="Goldberg J."/>
            <person name="Bailao A.M."/>
            <person name="Brigido M.M."/>
            <person name="Ferreira M.E."/>
            <person name="Garcia A.M."/>
            <person name="Grynberg M."/>
            <person name="Gujja S."/>
            <person name="Heiman D.I."/>
            <person name="Henn M.R."/>
            <person name="Kodira C.D."/>
            <person name="Leon-Narvaez H."/>
            <person name="Longo L.V."/>
            <person name="Ma L.J."/>
            <person name="Malavazi I."/>
            <person name="Matsuo A.L."/>
            <person name="Morais F.V."/>
            <person name="Pereira M."/>
            <person name="Rodriguez-Brito S."/>
            <person name="Sakthikumar S."/>
            <person name="Salem-Izacc S.M."/>
            <person name="Sykes S.M."/>
            <person name="Teixeira M.M."/>
            <person name="Vallejo M.C."/>
            <person name="Walter M.E."/>
            <person name="Yandava C."/>
            <person name="Young S."/>
            <person name="Zeng Q."/>
            <person name="Zucker J."/>
            <person name="Felipe M.S."/>
            <person name="Goldman G.H."/>
            <person name="Haas B.J."/>
            <person name="McEwen J.G."/>
            <person name="Nino-Vega G."/>
            <person name="Puccia R."/>
            <person name="San-Blas G."/>
            <person name="Soares C.M."/>
            <person name="Birren B.W."/>
            <person name="Cuomo C.A."/>
        </authorList>
    </citation>
    <scope>NUCLEOTIDE SEQUENCE [LARGE SCALE GENOMIC DNA]</scope>
    <source>
        <strain evidence="7 8">Pb18</strain>
    </source>
</reference>
<dbReference type="InterPro" id="IPR024758">
    <property type="entry name" value="Inp1"/>
</dbReference>
<dbReference type="GO" id="GO:0045033">
    <property type="term" value="P:peroxisome inheritance"/>
    <property type="evidence" value="ECO:0007669"/>
    <property type="project" value="InterPro"/>
</dbReference>
<gene>
    <name evidence="7" type="ORF">PADG_06467</name>
</gene>
<dbReference type="HOGENOM" id="CLU_016546_1_1_1"/>
<feature type="compositionally biased region" description="Acidic residues" evidence="6">
    <location>
        <begin position="294"/>
        <end position="303"/>
    </location>
</feature>
<evidence type="ECO:0000313" key="7">
    <source>
        <dbReference type="EMBL" id="EEH50388.2"/>
    </source>
</evidence>
<evidence type="ECO:0000256" key="3">
    <source>
        <dbReference type="ARBA" id="ARBA00010707"/>
    </source>
</evidence>
<keyword evidence="8" id="KW-1185">Reference proteome</keyword>
<dbReference type="GeneID" id="22585187"/>
<dbReference type="AlphaFoldDB" id="C1GGN0"/>
<organism evidence="7 8">
    <name type="scientific">Paracoccidioides brasiliensis (strain Pb18)</name>
    <dbReference type="NCBI Taxonomy" id="502780"/>
    <lineage>
        <taxon>Eukaryota</taxon>
        <taxon>Fungi</taxon>
        <taxon>Dikarya</taxon>
        <taxon>Ascomycota</taxon>
        <taxon>Pezizomycotina</taxon>
        <taxon>Eurotiomycetes</taxon>
        <taxon>Eurotiomycetidae</taxon>
        <taxon>Onygenales</taxon>
        <taxon>Ajellomycetaceae</taxon>
        <taxon>Paracoccidioides</taxon>
    </lineage>
</organism>
<dbReference type="InParanoid" id="C1GGN0"/>
<evidence type="ECO:0000256" key="6">
    <source>
        <dbReference type="SAM" id="MobiDB-lite"/>
    </source>
</evidence>
<evidence type="ECO:0000313" key="8">
    <source>
        <dbReference type="Proteomes" id="UP000001628"/>
    </source>
</evidence>
<feature type="compositionally biased region" description="Pro residues" evidence="6">
    <location>
        <begin position="386"/>
        <end position="404"/>
    </location>
</feature>
<accession>C1GGN0</accession>
<sequence>MDPTRPLQHANALPHKLRPSLGPSDAPNPIPPASTEVHFHHRCAKIVKFELPQSAHIPPPTDISSELDYVVDAIETLPWRLSTERIVALGHMKIEHVPGSTIFLKSGSVVQTLMKNCQCWCVDGNSIFVIRIRRLTYYRIELPYETERDKEQVEALKKVLSTIIRYEVTPCPFKRGFSVELPEESKTPRKKKAWRPKLEHGFEARKLSFGEANSESLGCGRSDAESTRTGNTEEGDMTDCSERTPKARRCVSLPHHDGRSPPLPMRSQAVRNVTEPTYAFDSLMATFQALPESECESDMEMQMENDHLSSSVDSFHSFQSSRSPLLPPSPPYSNTPSPPDSHPFITAEKLHTPPQRSHNGGSSRETTIFEFPAPRQPDPETESRPKTPPAPPTHPTPSPLPPASPKEIHTPPSPSPLPSNPRHRTHDSRMRDLSPLPPRSTLSLYQPSPINKLTTTILRKTCSLVISTPIQVLAVLLHIAARLAKRDGLRLELRKGCKSVVEDDEDEDEDDDRGDVWSEDDFGIPISVPASASRRWREEKEKEGEGGGWCDRWSEELD</sequence>
<proteinExistence type="inferred from homology"/>
<feature type="compositionally biased region" description="Polar residues" evidence="6">
    <location>
        <begin position="354"/>
        <end position="366"/>
    </location>
</feature>
<dbReference type="Proteomes" id="UP000001628">
    <property type="component" value="Unassembled WGS sequence"/>
</dbReference>
<dbReference type="RefSeq" id="XP_010761758.1">
    <property type="nucleotide sequence ID" value="XM_010763456.1"/>
</dbReference>
<dbReference type="OrthoDB" id="4097008at2759"/>
<keyword evidence="5" id="KW-0472">Membrane</keyword>
<comment type="function">
    <text evidence="1">Required for peroxisome inheritance.</text>
</comment>
<feature type="region of interest" description="Disordered" evidence="6">
    <location>
        <begin position="499"/>
        <end position="558"/>
    </location>
</feature>
<name>C1GGN0_PARBD</name>
<feature type="compositionally biased region" description="Acidic residues" evidence="6">
    <location>
        <begin position="502"/>
        <end position="522"/>
    </location>
</feature>
<feature type="region of interest" description="Disordered" evidence="6">
    <location>
        <begin position="213"/>
        <end position="267"/>
    </location>
</feature>
<feature type="compositionally biased region" description="Pro residues" evidence="6">
    <location>
        <begin position="325"/>
        <end position="341"/>
    </location>
</feature>
<feature type="compositionally biased region" description="Low complexity" evidence="6">
    <location>
        <begin position="309"/>
        <end position="324"/>
    </location>
</feature>